<accession>A0A8H3IPX6</accession>
<dbReference type="Proteomes" id="UP000664534">
    <property type="component" value="Unassembled WGS sequence"/>
</dbReference>
<comment type="caution">
    <text evidence="2">The sequence shown here is derived from an EMBL/GenBank/DDBJ whole genome shotgun (WGS) entry which is preliminary data.</text>
</comment>
<dbReference type="PANTHER" id="PTHR33112">
    <property type="entry name" value="DOMAIN PROTEIN, PUTATIVE-RELATED"/>
    <property type="match status" value="1"/>
</dbReference>
<dbReference type="Pfam" id="PF06985">
    <property type="entry name" value="HET"/>
    <property type="match status" value="1"/>
</dbReference>
<keyword evidence="3" id="KW-1185">Reference proteome</keyword>
<reference evidence="2" key="1">
    <citation type="submission" date="2021-03" db="EMBL/GenBank/DDBJ databases">
        <authorList>
            <person name="Tagirdzhanova G."/>
        </authorList>
    </citation>
    <scope>NUCLEOTIDE SEQUENCE</scope>
</reference>
<organism evidence="2 3">
    <name type="scientific">Imshaugia aleurites</name>
    <dbReference type="NCBI Taxonomy" id="172621"/>
    <lineage>
        <taxon>Eukaryota</taxon>
        <taxon>Fungi</taxon>
        <taxon>Dikarya</taxon>
        <taxon>Ascomycota</taxon>
        <taxon>Pezizomycotina</taxon>
        <taxon>Lecanoromycetes</taxon>
        <taxon>OSLEUM clade</taxon>
        <taxon>Lecanoromycetidae</taxon>
        <taxon>Lecanorales</taxon>
        <taxon>Lecanorineae</taxon>
        <taxon>Parmeliaceae</taxon>
        <taxon>Imshaugia</taxon>
    </lineage>
</organism>
<dbReference type="PANTHER" id="PTHR33112:SF8">
    <property type="entry name" value="HETEROKARYON INCOMPATIBILITY DOMAIN-CONTAINING PROTEIN"/>
    <property type="match status" value="1"/>
</dbReference>
<proteinExistence type="predicted"/>
<evidence type="ECO:0000313" key="2">
    <source>
        <dbReference type="EMBL" id="CAF9935992.1"/>
    </source>
</evidence>
<evidence type="ECO:0000313" key="3">
    <source>
        <dbReference type="Proteomes" id="UP000664534"/>
    </source>
</evidence>
<name>A0A8H3IPX6_9LECA</name>
<dbReference type="OrthoDB" id="5125733at2759"/>
<dbReference type="AlphaFoldDB" id="A0A8H3IPX6"/>
<dbReference type="EMBL" id="CAJPDT010000087">
    <property type="protein sequence ID" value="CAF9935992.1"/>
    <property type="molecule type" value="Genomic_DNA"/>
</dbReference>
<dbReference type="InterPro" id="IPR010730">
    <property type="entry name" value="HET"/>
</dbReference>
<protein>
    <recommendedName>
        <fullName evidence="1">Heterokaryon incompatibility domain-containing protein</fullName>
    </recommendedName>
</protein>
<sequence length="826" mass="92737">MDRDPILDKVWRVIEASGASGIDNTPLDLKAASILQSDRRNTFSRVQSRFYAKLEDFWDMAKPYLLVLQPLRSNSAQGVADNAGRHDVASTTCKLHSLCSSCQRVFQSSGLISGSRFWLTRTVETHTLHNALYDLDTSVKEGCHFCTLVWQTLDDGEGSLDFVLSAHRMLDVNPRLSEVWQNILYGDNPSPEAESPATKPVKLCLSRFPFDESPRIDVLYEYSFEDADSGSEQTPSDTDLLESQFGRTMFTQISRNECGSTNAIPHAAAEYLNTSSTEHMKLAKYWLHECTSKHVYCNADWTGFVPSRLIKIDNSMESTTAKLHLTGRADQNIRYCTLSYCWGKVKDVLTLTSSSIDAFRNDIPLQDLPRTLQDAINITKALGCEYLWVDSLCIIQGSKDDWAKESATMGDIYQNSLCTITAAAADNADGGCFSARKPLTYDWCRLAGEGKDAIYASLAYRPTGARNEVLVESPLIERAWVLQERLLSPRILHFGPRGIYWTCLLGSACEHDVEGIGAPRTGELLPDTQQLFGPSVEKVEWRANIQIVHGRPELEALLTGQGGSTEINSLQEFHRTWAKLVRQYTCCKLTKPGDKLVALSGIAQRIQKETGFRYLAGLWEQTILHDLCWFKSRRPEPRPVEYRAPSWSWASAEGVINDYLHLDYREEASCMAEFSSVHVETHPSDTSKTGQVYSASLEIIGSPRKVTSPLRDFSYKTLFEGSYELYDGETQLGLLHPDFPLTDSQDFTLLPTFKLTVPDSHYLGPDPDRHPSKQTICGLALASRAISHHSSELCYERVGFFGIRCQAPDLATRWFDGVEKKRVVIR</sequence>
<evidence type="ECO:0000259" key="1">
    <source>
        <dbReference type="Pfam" id="PF06985"/>
    </source>
</evidence>
<feature type="domain" description="Heterokaryon incompatibility" evidence="1">
    <location>
        <begin position="335"/>
        <end position="484"/>
    </location>
</feature>
<gene>
    <name evidence="2" type="ORF">IMSHALPRED_010422</name>
</gene>